<dbReference type="Pfam" id="PF02746">
    <property type="entry name" value="MR_MLE_N"/>
    <property type="match status" value="1"/>
</dbReference>
<keyword evidence="2" id="KW-0479">Metal-binding</keyword>
<keyword evidence="5" id="KW-1185">Reference proteome</keyword>
<gene>
    <name evidence="4" type="ORF">J2Z66_007635</name>
</gene>
<dbReference type="SMART" id="SM00922">
    <property type="entry name" value="MR_MLE"/>
    <property type="match status" value="1"/>
</dbReference>
<dbReference type="PANTHER" id="PTHR48080:SF3">
    <property type="entry name" value="ENOLASE SUPERFAMILY MEMBER DDB_G0284701"/>
    <property type="match status" value="1"/>
</dbReference>
<sequence>MKITAIEMFPVEVPVIPVAEGGIAPYWGSQDKVGTTRVTSLLFKVSTDEGITGWGEMNPIISTKVTAVLLDDYIKPLVIGRNPFDLKPIMKQFNPGSNPQINTKSFLTGVEMACWDIMGKSVNKPVYELLGGKFRDSIEIAYALGMLDIAETKEKIAQIKAEGYRTLKTKGGKDVLSDIKRAIAIREAGGDEFQFRVDMNMGYDTPTALRYLHGVEDCYLQFVEQPIKYNKFDDLKSLRDRSLTPIGINEDCYIPGNLLEAVKRGCIDVAIVDFEALGGISELIRLDAIAHEANLSLAHHCGWDMGVKLAAILHATCTMPAFTFPMDSTYMAHGDDILKDRIKISDGSYLVPEGPGLGVEIDEEKLTFLSVNGCN</sequence>
<feature type="domain" description="Mandelate racemase/muconate lactonizing enzyme C-terminal" evidence="3">
    <location>
        <begin position="149"/>
        <end position="245"/>
    </location>
</feature>
<accession>A0ABS4J812</accession>
<dbReference type="InterPro" id="IPR034593">
    <property type="entry name" value="DgoD-like"/>
</dbReference>
<comment type="caution">
    <text evidence="4">The sequence shown here is derived from an EMBL/GenBank/DDBJ whole genome shotgun (WGS) entry which is preliminary data.</text>
</comment>
<dbReference type="InterPro" id="IPR018110">
    <property type="entry name" value="Mandel_Rmase/mucon_lact_enz_CS"/>
</dbReference>
<name>A0ABS4J812_9BACL</name>
<dbReference type="Proteomes" id="UP001519287">
    <property type="component" value="Unassembled WGS sequence"/>
</dbReference>
<protein>
    <submittedName>
        <fullName evidence="4">L-alanine-DL-glutamate epimerase-like enolase superfamily enzyme</fullName>
    </submittedName>
</protein>
<proteinExistence type="inferred from homology"/>
<dbReference type="PROSITE" id="PS00909">
    <property type="entry name" value="MR_MLE_2"/>
    <property type="match status" value="1"/>
</dbReference>
<dbReference type="InterPro" id="IPR013342">
    <property type="entry name" value="Mandelate_racemase_C"/>
</dbReference>
<dbReference type="EMBL" id="JAGGLB010000042">
    <property type="protein sequence ID" value="MBP1995991.1"/>
    <property type="molecule type" value="Genomic_DNA"/>
</dbReference>
<dbReference type="PANTHER" id="PTHR48080">
    <property type="entry name" value="D-GALACTONATE DEHYDRATASE-RELATED"/>
    <property type="match status" value="1"/>
</dbReference>
<dbReference type="SFLD" id="SFLDS00001">
    <property type="entry name" value="Enolase"/>
    <property type="match status" value="1"/>
</dbReference>
<dbReference type="CDD" id="cd03316">
    <property type="entry name" value="MR_like"/>
    <property type="match status" value="1"/>
</dbReference>
<evidence type="ECO:0000313" key="5">
    <source>
        <dbReference type="Proteomes" id="UP001519287"/>
    </source>
</evidence>
<evidence type="ECO:0000259" key="3">
    <source>
        <dbReference type="SMART" id="SM00922"/>
    </source>
</evidence>
<dbReference type="InterPro" id="IPR029065">
    <property type="entry name" value="Enolase_C-like"/>
</dbReference>
<evidence type="ECO:0000256" key="2">
    <source>
        <dbReference type="ARBA" id="ARBA00022723"/>
    </source>
</evidence>
<dbReference type="InterPro" id="IPR036849">
    <property type="entry name" value="Enolase-like_C_sf"/>
</dbReference>
<dbReference type="SUPFAM" id="SSF51604">
    <property type="entry name" value="Enolase C-terminal domain-like"/>
    <property type="match status" value="1"/>
</dbReference>
<reference evidence="4 5" key="1">
    <citation type="submission" date="2021-03" db="EMBL/GenBank/DDBJ databases">
        <title>Genomic Encyclopedia of Type Strains, Phase IV (KMG-IV): sequencing the most valuable type-strain genomes for metagenomic binning, comparative biology and taxonomic classification.</title>
        <authorList>
            <person name="Goeker M."/>
        </authorList>
    </citation>
    <scope>NUCLEOTIDE SEQUENCE [LARGE SCALE GENOMIC DNA]</scope>
    <source>
        <strain evidence="4 5">DSM 26048</strain>
    </source>
</reference>
<evidence type="ECO:0000313" key="4">
    <source>
        <dbReference type="EMBL" id="MBP1995991.1"/>
    </source>
</evidence>
<dbReference type="Gene3D" id="3.20.20.120">
    <property type="entry name" value="Enolase-like C-terminal domain"/>
    <property type="match status" value="1"/>
</dbReference>
<evidence type="ECO:0000256" key="1">
    <source>
        <dbReference type="ARBA" id="ARBA00008031"/>
    </source>
</evidence>
<dbReference type="Pfam" id="PF13378">
    <property type="entry name" value="MR_MLE_C"/>
    <property type="match status" value="1"/>
</dbReference>
<dbReference type="InterPro" id="IPR013341">
    <property type="entry name" value="Mandelate_racemase_N_dom"/>
</dbReference>
<comment type="similarity">
    <text evidence="1">Belongs to the mandelate racemase/muconate lactonizing enzyme family.</text>
</comment>
<dbReference type="SFLD" id="SFLDG00179">
    <property type="entry name" value="mandelate_racemase"/>
    <property type="match status" value="1"/>
</dbReference>
<dbReference type="RefSeq" id="WP_209978016.1">
    <property type="nucleotide sequence ID" value="NZ_JAGGLB010000042.1"/>
</dbReference>
<dbReference type="InterPro" id="IPR029017">
    <property type="entry name" value="Enolase-like_N"/>
</dbReference>
<dbReference type="SUPFAM" id="SSF54826">
    <property type="entry name" value="Enolase N-terminal domain-like"/>
    <property type="match status" value="1"/>
</dbReference>
<organism evidence="4 5">
    <name type="scientific">Paenibacillus eucommiae</name>
    <dbReference type="NCBI Taxonomy" id="1355755"/>
    <lineage>
        <taxon>Bacteria</taxon>
        <taxon>Bacillati</taxon>
        <taxon>Bacillota</taxon>
        <taxon>Bacilli</taxon>
        <taxon>Bacillales</taxon>
        <taxon>Paenibacillaceae</taxon>
        <taxon>Paenibacillus</taxon>
    </lineage>
</organism>
<dbReference type="Gene3D" id="3.30.390.10">
    <property type="entry name" value="Enolase-like, N-terminal domain"/>
    <property type="match status" value="1"/>
</dbReference>